<gene>
    <name evidence="2" type="ORF">VNI00_016336</name>
</gene>
<evidence type="ECO:0000313" key="2">
    <source>
        <dbReference type="EMBL" id="KAK7024395.1"/>
    </source>
</evidence>
<dbReference type="InterPro" id="IPR036047">
    <property type="entry name" value="F-box-like_dom_sf"/>
</dbReference>
<feature type="domain" description="F-box" evidence="1">
    <location>
        <begin position="66"/>
        <end position="114"/>
    </location>
</feature>
<dbReference type="AlphaFoldDB" id="A0AAW0BE31"/>
<accession>A0AAW0BE31</accession>
<reference evidence="2 3" key="1">
    <citation type="submission" date="2024-01" db="EMBL/GenBank/DDBJ databases">
        <title>A draft genome for a cacao thread blight-causing isolate of Paramarasmius palmivorus.</title>
        <authorList>
            <person name="Baruah I.K."/>
            <person name="Bukari Y."/>
            <person name="Amoako-Attah I."/>
            <person name="Meinhardt L.W."/>
            <person name="Bailey B.A."/>
            <person name="Cohen S.P."/>
        </authorList>
    </citation>
    <scope>NUCLEOTIDE SEQUENCE [LARGE SCALE GENOMIC DNA]</scope>
    <source>
        <strain evidence="2 3">GH-12</strain>
    </source>
</reference>
<comment type="caution">
    <text evidence="2">The sequence shown here is derived from an EMBL/GenBank/DDBJ whole genome shotgun (WGS) entry which is preliminary data.</text>
</comment>
<dbReference type="Proteomes" id="UP001383192">
    <property type="component" value="Unassembled WGS sequence"/>
</dbReference>
<dbReference type="SUPFAM" id="SSF81383">
    <property type="entry name" value="F-box domain"/>
    <property type="match status" value="1"/>
</dbReference>
<organism evidence="2 3">
    <name type="scientific">Paramarasmius palmivorus</name>
    <dbReference type="NCBI Taxonomy" id="297713"/>
    <lineage>
        <taxon>Eukaryota</taxon>
        <taxon>Fungi</taxon>
        <taxon>Dikarya</taxon>
        <taxon>Basidiomycota</taxon>
        <taxon>Agaricomycotina</taxon>
        <taxon>Agaricomycetes</taxon>
        <taxon>Agaricomycetidae</taxon>
        <taxon>Agaricales</taxon>
        <taxon>Marasmiineae</taxon>
        <taxon>Marasmiaceae</taxon>
        <taxon>Paramarasmius</taxon>
    </lineage>
</organism>
<evidence type="ECO:0000313" key="3">
    <source>
        <dbReference type="Proteomes" id="UP001383192"/>
    </source>
</evidence>
<dbReference type="InterPro" id="IPR032675">
    <property type="entry name" value="LRR_dom_sf"/>
</dbReference>
<dbReference type="EMBL" id="JAYKXP010000125">
    <property type="protein sequence ID" value="KAK7024395.1"/>
    <property type="molecule type" value="Genomic_DNA"/>
</dbReference>
<sequence length="557" mass="61186">MGTGSKGDDYLARTKPSTRIVRWKMAPSEANGVTNAAPSGAHTLKEIIAGDRAPVTESKGKYTPPILQLPFEVLSTIFTHLKNGKDIATIQLVSPLFRVVAIGTHSLWDSPDFRYPLLAKMFLERSGSAPVYLRFPAIVSSSYLSSSHRSFTPAMALQSHLHHTSFLDIDVTTDTQEMFDYLSNPAPILRTLILKWPADIHHSSLLSTPQLPISLLGGDCPSLTHVELTLPLTSPHWLTSLKPVVVNLVFLSLRHLSVEKPPRRPHSKDFLEVLASCSSNIQVLKLIGCLPEYTPDALKSVTLANLTTLVIRDVTLLECVHILQHLDLPNLASIAVGVIQRDVHWFDDEQRHSMGLKCLLKSLPLKFFESNSATLLELKLHAEAIAVWAYSMSISLSGECDDGGVLPLMSIEVVWPSGNVDGTSIENILFDSLKLFQWPGLRSLTLDATSYAMSVNPTLLPDTLLAANITDVHAIGKAAYPILSALQQEPVFPSLTRLHLEHVDLYECGFLLPIALRSRANHDLPLHELILSKCSGYSGSDLVLSAQEYVHSVAVLN</sequence>
<dbReference type="Gene3D" id="3.80.10.10">
    <property type="entry name" value="Ribonuclease Inhibitor"/>
    <property type="match status" value="1"/>
</dbReference>
<proteinExistence type="predicted"/>
<name>A0AAW0BE31_9AGAR</name>
<keyword evidence="3" id="KW-1185">Reference proteome</keyword>
<dbReference type="Pfam" id="PF12937">
    <property type="entry name" value="F-box-like"/>
    <property type="match status" value="1"/>
</dbReference>
<evidence type="ECO:0000259" key="1">
    <source>
        <dbReference type="Pfam" id="PF12937"/>
    </source>
</evidence>
<dbReference type="InterPro" id="IPR001810">
    <property type="entry name" value="F-box_dom"/>
</dbReference>
<protein>
    <recommendedName>
        <fullName evidence="1">F-box domain-containing protein</fullName>
    </recommendedName>
</protein>